<organism evidence="3 4">
    <name type="scientific">Hirsutella minnesotensis 3608</name>
    <dbReference type="NCBI Taxonomy" id="1043627"/>
    <lineage>
        <taxon>Eukaryota</taxon>
        <taxon>Fungi</taxon>
        <taxon>Dikarya</taxon>
        <taxon>Ascomycota</taxon>
        <taxon>Pezizomycotina</taxon>
        <taxon>Sordariomycetes</taxon>
        <taxon>Hypocreomycetidae</taxon>
        <taxon>Hypocreales</taxon>
        <taxon>Ophiocordycipitaceae</taxon>
        <taxon>Hirsutella</taxon>
    </lineage>
</organism>
<keyword evidence="4" id="KW-1185">Reference proteome</keyword>
<dbReference type="AlphaFoldDB" id="A0A0F7ZYC0"/>
<feature type="signal peptide" evidence="2">
    <location>
        <begin position="1"/>
        <end position="22"/>
    </location>
</feature>
<evidence type="ECO:0000313" key="4">
    <source>
        <dbReference type="Proteomes" id="UP000054481"/>
    </source>
</evidence>
<dbReference type="PANTHER" id="PTHR13593">
    <property type="match status" value="1"/>
</dbReference>
<proteinExistence type="predicted"/>
<dbReference type="OrthoDB" id="7984201at2759"/>
<feature type="region of interest" description="Disordered" evidence="1">
    <location>
        <begin position="23"/>
        <end position="47"/>
    </location>
</feature>
<dbReference type="SUPFAM" id="SSF51695">
    <property type="entry name" value="PLC-like phosphodiesterases"/>
    <property type="match status" value="1"/>
</dbReference>
<dbReference type="InterPro" id="IPR017946">
    <property type="entry name" value="PLC-like_Pdiesterase_TIM-brl"/>
</dbReference>
<evidence type="ECO:0000313" key="3">
    <source>
        <dbReference type="EMBL" id="KJZ72207.1"/>
    </source>
</evidence>
<dbReference type="InterPro" id="IPR051057">
    <property type="entry name" value="PI-PLC_domain"/>
</dbReference>
<dbReference type="GO" id="GO:0006629">
    <property type="term" value="P:lipid metabolic process"/>
    <property type="evidence" value="ECO:0007669"/>
    <property type="project" value="InterPro"/>
</dbReference>
<feature type="chain" id="PRO_5002526427" description="Phosphatidylinositol-specific phospholipase C X domain-containing protein" evidence="2">
    <location>
        <begin position="23"/>
        <end position="384"/>
    </location>
</feature>
<dbReference type="GO" id="GO:0008081">
    <property type="term" value="F:phosphoric diester hydrolase activity"/>
    <property type="evidence" value="ECO:0007669"/>
    <property type="project" value="InterPro"/>
</dbReference>
<dbReference type="PANTHER" id="PTHR13593:SF80">
    <property type="entry name" value="PLC-LIKE PHOSPHODIESTERASE"/>
    <property type="match status" value="1"/>
</dbReference>
<evidence type="ECO:0008006" key="5">
    <source>
        <dbReference type="Google" id="ProtNLM"/>
    </source>
</evidence>
<reference evidence="3 4" key="1">
    <citation type="journal article" date="2014" name="Genome Biol. Evol.">
        <title>Comparative genomics and transcriptomics analyses reveal divergent lifestyle features of nematode endoparasitic fungus Hirsutella minnesotensis.</title>
        <authorList>
            <person name="Lai Y."/>
            <person name="Liu K."/>
            <person name="Zhang X."/>
            <person name="Zhang X."/>
            <person name="Li K."/>
            <person name="Wang N."/>
            <person name="Shu C."/>
            <person name="Wu Y."/>
            <person name="Wang C."/>
            <person name="Bushley K.E."/>
            <person name="Xiang M."/>
            <person name="Liu X."/>
        </authorList>
    </citation>
    <scope>NUCLEOTIDE SEQUENCE [LARGE SCALE GENOMIC DNA]</scope>
    <source>
        <strain evidence="3 4">3608</strain>
    </source>
</reference>
<sequence length="384" mass="40801">MVISLRTFAAAALVAVAGIAQAAPQSQQTQPGADSGSASPSGSRACNNSPALCSRQYNKITHMGAHDSSFLRDKSTGNSPSGNQFYNATIALDAGLRLLQTQVHKTDAGLRLCHSSCGLLDAGPLDTWLASVSDWVNRNPNDVVTLLVVNSDKAPAQEIASAFEKSGITKFAYKPASVGATGNWPTLDAMISQNTRVVSFVTNMDATAQFPYLIPEFQHIFETSFEVTQLTGFNCTLDRPKAIGQASQAVAKNYMGLANHFKYQPLGGSLQKLASAFGGSDILVPDIDRINVVNDPGTAADGNLGKHLEQCRSEWGQLPNFVLVDFWDRASPINAADRLNGLTSTQGRKAITVTSGAPAGMRQLQGRTMGVLGICLAAAWLWTL</sequence>
<dbReference type="Proteomes" id="UP000054481">
    <property type="component" value="Unassembled WGS sequence"/>
</dbReference>
<dbReference type="Gene3D" id="3.20.20.190">
    <property type="entry name" value="Phosphatidylinositol (PI) phosphodiesterase"/>
    <property type="match status" value="1"/>
</dbReference>
<feature type="compositionally biased region" description="Low complexity" evidence="1">
    <location>
        <begin position="23"/>
        <end position="43"/>
    </location>
</feature>
<protein>
    <recommendedName>
        <fullName evidence="5">Phosphatidylinositol-specific phospholipase C X domain-containing protein</fullName>
    </recommendedName>
</protein>
<evidence type="ECO:0000256" key="2">
    <source>
        <dbReference type="SAM" id="SignalP"/>
    </source>
</evidence>
<accession>A0A0F7ZYC0</accession>
<name>A0A0F7ZYC0_9HYPO</name>
<keyword evidence="2" id="KW-0732">Signal</keyword>
<dbReference type="Pfam" id="PF26146">
    <property type="entry name" value="PI-PLC_X"/>
    <property type="match status" value="1"/>
</dbReference>
<gene>
    <name evidence="3" type="ORF">HIM_08472</name>
</gene>
<dbReference type="EMBL" id="KQ030551">
    <property type="protein sequence ID" value="KJZ72207.1"/>
    <property type="molecule type" value="Genomic_DNA"/>
</dbReference>
<evidence type="ECO:0000256" key="1">
    <source>
        <dbReference type="SAM" id="MobiDB-lite"/>
    </source>
</evidence>